<feature type="region of interest" description="Disordered" evidence="1">
    <location>
        <begin position="28"/>
        <end position="49"/>
    </location>
</feature>
<reference evidence="4" key="1">
    <citation type="journal article" date="2017" name="Nat. Microbiol.">
        <title>Global analysis of biosynthetic gene clusters reveals vast potential of secondary metabolite production in Penicillium species.</title>
        <authorList>
            <person name="Nielsen J.C."/>
            <person name="Grijseels S."/>
            <person name="Prigent S."/>
            <person name="Ji B."/>
            <person name="Dainat J."/>
            <person name="Nielsen K.F."/>
            <person name="Frisvad J.C."/>
            <person name="Workman M."/>
            <person name="Nielsen J."/>
        </authorList>
    </citation>
    <scope>NUCLEOTIDE SEQUENCE [LARGE SCALE GENOMIC DNA]</scope>
    <source>
        <strain evidence="4">IBT 13039</strain>
    </source>
</reference>
<dbReference type="AlphaFoldDB" id="A0A1V6WG22"/>
<proteinExistence type="predicted"/>
<comment type="caution">
    <text evidence="3">The sequence shown here is derived from an EMBL/GenBank/DDBJ whole genome shotgun (WGS) entry which is preliminary data.</text>
</comment>
<evidence type="ECO:0000256" key="1">
    <source>
        <dbReference type="SAM" id="MobiDB-lite"/>
    </source>
</evidence>
<name>A0A1V6WG22_PENNA</name>
<feature type="signal peptide" evidence="2">
    <location>
        <begin position="1"/>
        <end position="21"/>
    </location>
</feature>
<protein>
    <submittedName>
        <fullName evidence="3">Uncharacterized protein</fullName>
    </submittedName>
</protein>
<evidence type="ECO:0000256" key="2">
    <source>
        <dbReference type="SAM" id="SignalP"/>
    </source>
</evidence>
<sequence length="49" mass="5368">MKAGMDFASLVFLLFAVLVVTRPNNEPVEKATSTNLVRSPKSASEKRNC</sequence>
<evidence type="ECO:0000313" key="3">
    <source>
        <dbReference type="EMBL" id="OQE61743.1"/>
    </source>
</evidence>
<accession>A0A1V6WG22</accession>
<keyword evidence="2" id="KW-0732">Signal</keyword>
<organism evidence="3 4">
    <name type="scientific">Penicillium nalgiovense</name>
    <dbReference type="NCBI Taxonomy" id="60175"/>
    <lineage>
        <taxon>Eukaryota</taxon>
        <taxon>Fungi</taxon>
        <taxon>Dikarya</taxon>
        <taxon>Ascomycota</taxon>
        <taxon>Pezizomycotina</taxon>
        <taxon>Eurotiomycetes</taxon>
        <taxon>Eurotiomycetidae</taxon>
        <taxon>Eurotiales</taxon>
        <taxon>Aspergillaceae</taxon>
        <taxon>Penicillium</taxon>
    </lineage>
</organism>
<keyword evidence="4" id="KW-1185">Reference proteome</keyword>
<evidence type="ECO:0000313" key="4">
    <source>
        <dbReference type="Proteomes" id="UP000191691"/>
    </source>
</evidence>
<gene>
    <name evidence="3" type="ORF">PENNAL_c0277G03819</name>
</gene>
<feature type="chain" id="PRO_5012822410" evidence="2">
    <location>
        <begin position="22"/>
        <end position="49"/>
    </location>
</feature>
<dbReference type="Proteomes" id="UP000191691">
    <property type="component" value="Unassembled WGS sequence"/>
</dbReference>
<dbReference type="EMBL" id="MOOB01000277">
    <property type="protein sequence ID" value="OQE61743.1"/>
    <property type="molecule type" value="Genomic_DNA"/>
</dbReference>